<dbReference type="InterPro" id="IPR026392">
    <property type="entry name" value="Exo/Archaeosortase_dom"/>
</dbReference>
<dbReference type="Pfam" id="PF09721">
    <property type="entry name" value="Exosortase_EpsH"/>
    <property type="match status" value="1"/>
</dbReference>
<dbReference type="EMBL" id="OX458333">
    <property type="protein sequence ID" value="CAI8785830.1"/>
    <property type="molecule type" value="Genomic_DNA"/>
</dbReference>
<dbReference type="InterPro" id="IPR019127">
    <property type="entry name" value="Exosortase"/>
</dbReference>
<evidence type="ECO:0000256" key="4">
    <source>
        <dbReference type="ARBA" id="ARBA00022692"/>
    </source>
</evidence>
<keyword evidence="2" id="KW-1003">Cell membrane</keyword>
<feature type="transmembrane region" description="Helical" evidence="8">
    <location>
        <begin position="263"/>
        <end position="281"/>
    </location>
</feature>
<keyword evidence="4 8" id="KW-0812">Transmembrane</keyword>
<feature type="transmembrane region" description="Helical" evidence="8">
    <location>
        <begin position="101"/>
        <end position="122"/>
    </location>
</feature>
<protein>
    <submittedName>
        <fullName evidence="10">Exosortase D (VPLPA-CTERM-specific)</fullName>
    </submittedName>
</protein>
<evidence type="ECO:0000259" key="9">
    <source>
        <dbReference type="Pfam" id="PF11984"/>
    </source>
</evidence>
<evidence type="ECO:0000256" key="8">
    <source>
        <dbReference type="SAM" id="Phobius"/>
    </source>
</evidence>
<feature type="transmembrane region" description="Helical" evidence="8">
    <location>
        <begin position="48"/>
        <end position="65"/>
    </location>
</feature>
<gene>
    <name evidence="10" type="ORF">MSZNOR_1310</name>
</gene>
<dbReference type="NCBIfam" id="TIGR04178">
    <property type="entry name" value="exo_archaeo"/>
    <property type="match status" value="1"/>
</dbReference>
<evidence type="ECO:0000256" key="1">
    <source>
        <dbReference type="ARBA" id="ARBA00004651"/>
    </source>
</evidence>
<feature type="transmembrane region" description="Helical" evidence="8">
    <location>
        <begin position="17"/>
        <end position="36"/>
    </location>
</feature>
<dbReference type="RefSeq" id="WP_051331393.1">
    <property type="nucleotide sequence ID" value="NZ_OX458333.1"/>
</dbReference>
<comment type="subcellular location">
    <subcellularLocation>
        <location evidence="1">Cell membrane</location>
        <topology evidence="1">Multi-pass membrane protein</topology>
    </subcellularLocation>
</comment>
<organism evidence="10 11">
    <name type="scientific">Methylocaldum szegediense</name>
    <dbReference type="NCBI Taxonomy" id="73780"/>
    <lineage>
        <taxon>Bacteria</taxon>
        <taxon>Pseudomonadati</taxon>
        <taxon>Pseudomonadota</taxon>
        <taxon>Gammaproteobacteria</taxon>
        <taxon>Methylococcales</taxon>
        <taxon>Methylococcaceae</taxon>
        <taxon>Methylocaldum</taxon>
    </lineage>
</organism>
<keyword evidence="6 8" id="KW-1133">Transmembrane helix</keyword>
<reference evidence="10 11" key="1">
    <citation type="submission" date="2023-03" db="EMBL/GenBank/DDBJ databases">
        <authorList>
            <person name="Pearce D."/>
        </authorList>
    </citation>
    <scope>NUCLEOTIDE SEQUENCE [LARGE SCALE GENOMIC DNA]</scope>
    <source>
        <strain evidence="10">Msz</strain>
    </source>
</reference>
<keyword evidence="11" id="KW-1185">Reference proteome</keyword>
<evidence type="ECO:0000313" key="10">
    <source>
        <dbReference type="EMBL" id="CAI8785830.1"/>
    </source>
</evidence>
<name>A0ABM9HZC1_9GAMM</name>
<dbReference type="InterPro" id="IPR014263">
    <property type="entry name" value="Methanolan_biosynth_EpsI"/>
</dbReference>
<keyword evidence="7 8" id="KW-0472">Membrane</keyword>
<feature type="transmembrane region" description="Helical" evidence="8">
    <location>
        <begin position="128"/>
        <end position="146"/>
    </location>
</feature>
<evidence type="ECO:0000313" key="11">
    <source>
        <dbReference type="Proteomes" id="UP001162030"/>
    </source>
</evidence>
<evidence type="ECO:0000256" key="2">
    <source>
        <dbReference type="ARBA" id="ARBA00022475"/>
    </source>
</evidence>
<keyword evidence="5" id="KW-0378">Hydrolase</keyword>
<evidence type="ECO:0000256" key="7">
    <source>
        <dbReference type="ARBA" id="ARBA00023136"/>
    </source>
</evidence>
<dbReference type="InterPro" id="IPR013426">
    <property type="entry name" value="EpsH-like"/>
</dbReference>
<evidence type="ECO:0000256" key="3">
    <source>
        <dbReference type="ARBA" id="ARBA00022670"/>
    </source>
</evidence>
<sequence length="526" mass="59760">MIATDSKTELWDIGLKFWGWFGLLIGISVFIFFDGLKLVFGNWTTSEEYSHGLLIPFITAFLIWQKKNEIARLPFEGSWAGVGVVALGVGLYFLGELATLYIIVQYAFLVVLFGLVLAVTGTKIFRQIWIPLFFLFFAIPLPNFLYQGLSSKLQLLSSALGVSFIRACDISVYLEGNVIDLGSYKLQVVEACNGLRYLFPLMSLAFMCAYFFKGALWKRAVIFLSSIPITILMNSFRIGIIGVMVEYWGQSMAEGFLHDFEGWVIFMACTGLLVGEMWLLARIGREPRPLLEVFGLVFPAPSPKDALFRERSLPRQYWPVLGLLVAALAGAQLLQHREEIVPSRAEFVDFPMHLADWTGRRETLEQHYIDALKFDDYILANYVRDGGIPVNFYSAYYASQRKGESIHSPRSCIPGGGWEIKSLETVDADVPGEGGHPLRINRLVIQKGEDRQLVYYWFQQRGRNLTNEYAVKWYLFWDALTRNRTDGALIRLTTYLPQGADIATGIERLDAFLRVLKPQLDRYIAD</sequence>
<dbReference type="NCBIfam" id="TIGR04152">
    <property type="entry name" value="exosort_VPLPA"/>
    <property type="match status" value="1"/>
</dbReference>
<feature type="transmembrane region" description="Helical" evidence="8">
    <location>
        <begin position="77"/>
        <end position="94"/>
    </location>
</feature>
<feature type="domain" description="Methanolan biosynthesis EpsI" evidence="9">
    <location>
        <begin position="321"/>
        <end position="523"/>
    </location>
</feature>
<dbReference type="InterPro" id="IPR026491">
    <property type="entry name" value="ExosortD_VPLPA"/>
</dbReference>
<dbReference type="Pfam" id="PF11984">
    <property type="entry name" value="DUF3485"/>
    <property type="match status" value="1"/>
</dbReference>
<evidence type="ECO:0000256" key="6">
    <source>
        <dbReference type="ARBA" id="ARBA00022989"/>
    </source>
</evidence>
<dbReference type="Proteomes" id="UP001162030">
    <property type="component" value="Chromosome"/>
</dbReference>
<feature type="transmembrane region" description="Helical" evidence="8">
    <location>
        <begin position="317"/>
        <end position="334"/>
    </location>
</feature>
<feature type="transmembrane region" description="Helical" evidence="8">
    <location>
        <begin position="194"/>
        <end position="212"/>
    </location>
</feature>
<dbReference type="NCBIfam" id="TIGR02602">
    <property type="entry name" value="8TM_EpsH"/>
    <property type="match status" value="1"/>
</dbReference>
<accession>A0ABM9HZC1</accession>
<dbReference type="NCBIfam" id="TIGR02914">
    <property type="entry name" value="EpsI_fam"/>
    <property type="match status" value="1"/>
</dbReference>
<keyword evidence="3" id="KW-0645">Protease</keyword>
<feature type="transmembrane region" description="Helical" evidence="8">
    <location>
        <begin position="221"/>
        <end position="243"/>
    </location>
</feature>
<evidence type="ECO:0000256" key="5">
    <source>
        <dbReference type="ARBA" id="ARBA00022801"/>
    </source>
</evidence>
<proteinExistence type="predicted"/>